<gene>
    <name evidence="2" type="ORF">FOY91_01590</name>
</gene>
<dbReference type="PROSITE" id="PS51318">
    <property type="entry name" value="TAT"/>
    <property type="match status" value="1"/>
</dbReference>
<evidence type="ECO:0000256" key="1">
    <source>
        <dbReference type="SAM" id="SignalP"/>
    </source>
</evidence>
<dbReference type="PANTHER" id="PTHR38477:SF1">
    <property type="entry name" value="MUREIN L,D-TRANSPEPTIDASE CATALYTIC DOMAIN FAMILY PROTEIN"/>
    <property type="match status" value="1"/>
</dbReference>
<dbReference type="PANTHER" id="PTHR38477">
    <property type="entry name" value="HYPOTHETICAL EXPORTED PROTEIN"/>
    <property type="match status" value="1"/>
</dbReference>
<protein>
    <submittedName>
        <fullName evidence="2">Murein L,D-transpeptidase catalytic domain family protein</fullName>
    </submittedName>
</protein>
<name>A0A558RD43_9SPHN</name>
<dbReference type="InterPro" id="IPR032676">
    <property type="entry name" value="YkuD_2"/>
</dbReference>
<organism evidence="2 3">
    <name type="scientific">Alterirhizorhabdus solaris</name>
    <dbReference type="NCBI Taxonomy" id="2529389"/>
    <lineage>
        <taxon>Bacteria</taxon>
        <taxon>Pseudomonadati</taxon>
        <taxon>Pseudomonadota</taxon>
        <taxon>Alphaproteobacteria</taxon>
        <taxon>Sphingomonadales</taxon>
        <taxon>Rhizorhabdaceae</taxon>
        <taxon>Alterirhizorhabdus</taxon>
    </lineage>
</organism>
<dbReference type="AlphaFoldDB" id="A0A558RD43"/>
<feature type="signal peptide" evidence="1">
    <location>
        <begin position="1"/>
        <end position="33"/>
    </location>
</feature>
<comment type="caution">
    <text evidence="2">The sequence shown here is derived from an EMBL/GenBank/DDBJ whole genome shotgun (WGS) entry which is preliminary data.</text>
</comment>
<evidence type="ECO:0000313" key="3">
    <source>
        <dbReference type="Proteomes" id="UP000318681"/>
    </source>
</evidence>
<keyword evidence="1" id="KW-0732">Signal</keyword>
<dbReference type="EMBL" id="VNIM01000003">
    <property type="protein sequence ID" value="TVV77253.1"/>
    <property type="molecule type" value="Genomic_DNA"/>
</dbReference>
<accession>A0A558RD43</accession>
<dbReference type="Pfam" id="PF13645">
    <property type="entry name" value="YkuD_2"/>
    <property type="match status" value="1"/>
</dbReference>
<keyword evidence="3" id="KW-1185">Reference proteome</keyword>
<sequence length="211" mass="21719">MTERCPAGQSWVARRTLLAAGLGLALSTRAAGAVPQAGLAAIARDIRPDLVAAASAALARHESAIWSRDAIAIVDFALPSATPRLYLIDLLGGTVTTMLVAHGKGSDPDHSGMLAAFSNVEGSAATSRGAYLTGEAYDGIHGASRRLIGLDPSNDHAEARAIVIHSAWYVGPEIVARQGVLGRSDGCFAVSTADIGPLLARLGRGRLLYAG</sequence>
<dbReference type="InterPro" id="IPR006311">
    <property type="entry name" value="TAT_signal"/>
</dbReference>
<feature type="chain" id="PRO_5021879023" evidence="1">
    <location>
        <begin position="34"/>
        <end position="211"/>
    </location>
</feature>
<dbReference type="RefSeq" id="WP_145147431.1">
    <property type="nucleotide sequence ID" value="NZ_VNIM01000003.1"/>
</dbReference>
<dbReference type="OrthoDB" id="9815195at2"/>
<proteinExistence type="predicted"/>
<evidence type="ECO:0000313" key="2">
    <source>
        <dbReference type="EMBL" id="TVV77253.1"/>
    </source>
</evidence>
<reference evidence="2 3" key="1">
    <citation type="submission" date="2019-07" db="EMBL/GenBank/DDBJ databases">
        <title>Sphingomonas solaris sp. nov., isolated from a solar panel from Boston, Massachusetts.</title>
        <authorList>
            <person name="Tanner K."/>
            <person name="Pascual J."/>
            <person name="Mancuso C."/>
            <person name="Pereto J."/>
            <person name="Khalil A."/>
            <person name="Vilanova C."/>
        </authorList>
    </citation>
    <scope>NUCLEOTIDE SEQUENCE [LARGE SCALE GENOMIC DNA]</scope>
    <source>
        <strain evidence="2 3">R4DWN</strain>
    </source>
</reference>
<dbReference type="Proteomes" id="UP000318681">
    <property type="component" value="Unassembled WGS sequence"/>
</dbReference>